<feature type="transmembrane region" description="Helical" evidence="2">
    <location>
        <begin position="13"/>
        <end position="37"/>
    </location>
</feature>
<keyword evidence="1" id="KW-0175">Coiled coil</keyword>
<dbReference type="RefSeq" id="WP_084133665.1">
    <property type="nucleotide sequence ID" value="NZ_FQXM01000029.1"/>
</dbReference>
<name>A0A1M5XGJ3_9CLOT</name>
<evidence type="ECO:0008006" key="5">
    <source>
        <dbReference type="Google" id="ProtNLM"/>
    </source>
</evidence>
<organism evidence="3 4">
    <name type="scientific">Clostridium grantii DSM 8605</name>
    <dbReference type="NCBI Taxonomy" id="1121316"/>
    <lineage>
        <taxon>Bacteria</taxon>
        <taxon>Bacillati</taxon>
        <taxon>Bacillota</taxon>
        <taxon>Clostridia</taxon>
        <taxon>Eubacteriales</taxon>
        <taxon>Clostridiaceae</taxon>
        <taxon>Clostridium</taxon>
    </lineage>
</organism>
<protein>
    <recommendedName>
        <fullName evidence="5">DUF4446 domain-containing protein</fullName>
    </recommendedName>
</protein>
<reference evidence="3 4" key="1">
    <citation type="submission" date="2016-11" db="EMBL/GenBank/DDBJ databases">
        <authorList>
            <person name="Jaros S."/>
            <person name="Januszkiewicz K."/>
            <person name="Wedrychowicz H."/>
        </authorList>
    </citation>
    <scope>NUCLEOTIDE SEQUENCE [LARGE SCALE GENOMIC DNA]</scope>
    <source>
        <strain evidence="3 4">DSM 8605</strain>
    </source>
</reference>
<keyword evidence="2" id="KW-0812">Transmembrane</keyword>
<sequence length="169" mass="19727">MNMKMIEEFIKDYYIWIVFATASLLIIMFISIIIMAAKISKIKKRHNKLIRGVNNTNLEGIIDSYYEKIDYQLQENDLLKQQINKLNEKVKFCVQKAGFIRYKAFENVGSDMSFSLALLDENDDGIIMTSLYSRNESTMYGKSIEKGKSKYELSEEEKKALYEAIKKDL</sequence>
<evidence type="ECO:0000256" key="1">
    <source>
        <dbReference type="SAM" id="Coils"/>
    </source>
</evidence>
<keyword evidence="2" id="KW-0472">Membrane</keyword>
<dbReference type="Pfam" id="PF14584">
    <property type="entry name" value="DUF4446"/>
    <property type="match status" value="1"/>
</dbReference>
<evidence type="ECO:0000256" key="2">
    <source>
        <dbReference type="SAM" id="Phobius"/>
    </source>
</evidence>
<evidence type="ECO:0000313" key="3">
    <source>
        <dbReference type="EMBL" id="SHH99005.1"/>
    </source>
</evidence>
<feature type="coiled-coil region" evidence="1">
    <location>
        <begin position="69"/>
        <end position="96"/>
    </location>
</feature>
<keyword evidence="2" id="KW-1133">Transmembrane helix</keyword>
<proteinExistence type="predicted"/>
<dbReference type="EMBL" id="FQXM01000029">
    <property type="protein sequence ID" value="SHH99005.1"/>
    <property type="molecule type" value="Genomic_DNA"/>
</dbReference>
<accession>A0A1M5XGJ3</accession>
<dbReference type="STRING" id="1121316.SAMN02745207_03644"/>
<keyword evidence="4" id="KW-1185">Reference proteome</keyword>
<gene>
    <name evidence="3" type="ORF">SAMN02745207_03644</name>
</gene>
<dbReference type="AlphaFoldDB" id="A0A1M5XGJ3"/>
<dbReference type="Proteomes" id="UP000184447">
    <property type="component" value="Unassembled WGS sequence"/>
</dbReference>
<evidence type="ECO:0000313" key="4">
    <source>
        <dbReference type="Proteomes" id="UP000184447"/>
    </source>
</evidence>
<dbReference type="InterPro" id="IPR027981">
    <property type="entry name" value="DUF4446"/>
</dbReference>